<protein>
    <submittedName>
        <fullName evidence="3">Nitrogen fixation protein NifZ</fullName>
    </submittedName>
</protein>
<reference evidence="3 4" key="1">
    <citation type="submission" date="2016-10" db="EMBL/GenBank/DDBJ databases">
        <authorList>
            <person name="de Groot N.N."/>
        </authorList>
    </citation>
    <scope>NUCLEOTIDE SEQUENCE [LARGE SCALE GENOMIC DNA]</scope>
    <source>
        <strain evidence="3 4">CGMCC 1.9157</strain>
    </source>
</reference>
<organism evidence="3 4">
    <name type="scientific">Cohaesibacter marisflavi</name>
    <dbReference type="NCBI Taxonomy" id="655353"/>
    <lineage>
        <taxon>Bacteria</taxon>
        <taxon>Pseudomonadati</taxon>
        <taxon>Pseudomonadota</taxon>
        <taxon>Alphaproteobacteria</taxon>
        <taxon>Hyphomicrobiales</taxon>
        <taxon>Cohaesibacteraceae</taxon>
    </lineage>
</organism>
<dbReference type="Pfam" id="PF04319">
    <property type="entry name" value="NifZ"/>
    <property type="match status" value="1"/>
</dbReference>
<dbReference type="AlphaFoldDB" id="A0A1I5AK50"/>
<dbReference type="InterPro" id="IPR007415">
    <property type="entry name" value="Nitrogenase_MoFe_mat_NifZ"/>
</dbReference>
<proteinExistence type="inferred from homology"/>
<comment type="similarity">
    <text evidence="1">Belongs to the NifZ family.</text>
</comment>
<dbReference type="STRING" id="655353.SAMN04488056_101518"/>
<dbReference type="EMBL" id="FOVR01000001">
    <property type="protein sequence ID" value="SFN62730.1"/>
    <property type="molecule type" value="Genomic_DNA"/>
</dbReference>
<gene>
    <name evidence="3" type="ORF">SAMN04488056_101518</name>
</gene>
<evidence type="ECO:0000313" key="3">
    <source>
        <dbReference type="EMBL" id="SFN62730.1"/>
    </source>
</evidence>
<evidence type="ECO:0000313" key="4">
    <source>
        <dbReference type="Proteomes" id="UP000199236"/>
    </source>
</evidence>
<keyword evidence="4" id="KW-1185">Reference proteome</keyword>
<accession>A0A1I5AK50</accession>
<keyword evidence="2" id="KW-0535">Nitrogen fixation</keyword>
<dbReference type="Proteomes" id="UP000199236">
    <property type="component" value="Unassembled WGS sequence"/>
</dbReference>
<evidence type="ECO:0000256" key="1">
    <source>
        <dbReference type="ARBA" id="ARBA00008027"/>
    </source>
</evidence>
<dbReference type="RefSeq" id="WP_090068518.1">
    <property type="nucleotide sequence ID" value="NZ_FOVR01000001.1"/>
</dbReference>
<evidence type="ECO:0000256" key="2">
    <source>
        <dbReference type="ARBA" id="ARBA00023231"/>
    </source>
</evidence>
<name>A0A1I5AK50_9HYPH</name>
<sequence length="175" mass="19359">MLETLPPPRFDYGAEVRVIRNLRNDGTHPGSDKGTLLVRRGATGIVRDVGTFLQDQVIYTVHFTMEDLIVGCRDKELIPADAPWVPNRFEFGDKVKAKVLLGIAGEVVASVGDGGEIIKVIRDDAIIETFGTVAYHVRFPGRTLQVPEMALDRAMAKELEPTARAKKQCFWPITA</sequence>
<dbReference type="GO" id="GO:0009399">
    <property type="term" value="P:nitrogen fixation"/>
    <property type="evidence" value="ECO:0007669"/>
    <property type="project" value="InterPro"/>
</dbReference>
<dbReference type="OrthoDB" id="9801083at2"/>